<keyword evidence="3 7" id="KW-0560">Oxidoreductase</keyword>
<feature type="binding site" evidence="7">
    <location>
        <position position="138"/>
    </location>
    <ligand>
        <name>sn-glycerol 3-phosphate</name>
        <dbReference type="ChEBI" id="CHEBI:57597"/>
    </ligand>
</feature>
<feature type="binding site" evidence="7">
    <location>
        <position position="246"/>
    </location>
    <ligand>
        <name>sn-glycerol 3-phosphate</name>
        <dbReference type="ChEBI" id="CHEBI:57597"/>
    </ligand>
</feature>
<keyword evidence="7" id="KW-0963">Cytoplasm</keyword>
<feature type="binding site" evidence="7">
    <location>
        <position position="193"/>
    </location>
    <ligand>
        <name>sn-glycerol 3-phosphate</name>
        <dbReference type="ChEBI" id="CHEBI:57597"/>
    </ligand>
</feature>
<feature type="binding site" evidence="7">
    <location>
        <position position="16"/>
    </location>
    <ligand>
        <name>NADPH</name>
        <dbReference type="ChEBI" id="CHEBI:57783"/>
    </ligand>
</feature>
<keyword evidence="2 7" id="KW-0444">Lipid biosynthesis</keyword>
<dbReference type="HAMAP" id="MF_00394">
    <property type="entry name" value="NAD_Glyc3P_dehydrog"/>
    <property type="match status" value="1"/>
</dbReference>
<comment type="pathway">
    <text evidence="7">Membrane lipid metabolism; glycerophospholipid metabolism.</text>
</comment>
<dbReference type="RefSeq" id="WP_369455337.1">
    <property type="nucleotide sequence ID" value="NZ_JBGCUO010000001.1"/>
</dbReference>
<dbReference type="InterPro" id="IPR011128">
    <property type="entry name" value="G3P_DH_NAD-dep_N"/>
</dbReference>
<evidence type="ECO:0000256" key="4">
    <source>
        <dbReference type="ARBA" id="ARBA00023098"/>
    </source>
</evidence>
<feature type="binding site" evidence="7">
    <location>
        <position position="258"/>
    </location>
    <ligand>
        <name>sn-glycerol 3-phosphate</name>
        <dbReference type="ChEBI" id="CHEBI:57597"/>
    </ligand>
</feature>
<comment type="caution">
    <text evidence="7">Lacks conserved residue(s) required for the propagation of feature annotation.</text>
</comment>
<feature type="domain" description="Glycerol-3-phosphate dehydrogenase NAD-dependent N-terminal" evidence="10">
    <location>
        <begin position="9"/>
        <end position="162"/>
    </location>
</feature>
<dbReference type="Gene3D" id="3.40.50.720">
    <property type="entry name" value="NAD(P)-binding Rossmann-like Domain"/>
    <property type="match status" value="1"/>
</dbReference>
<dbReference type="PIRSF" id="PIRSF000114">
    <property type="entry name" value="Glycerol-3-P_dh"/>
    <property type="match status" value="1"/>
</dbReference>
<feature type="binding site" evidence="7">
    <location>
        <position position="256"/>
    </location>
    <ligand>
        <name>sn-glycerol 3-phosphate</name>
        <dbReference type="ChEBI" id="CHEBI:57597"/>
    </ligand>
</feature>
<feature type="binding site" evidence="7">
    <location>
        <position position="257"/>
    </location>
    <ligand>
        <name>NADPH</name>
        <dbReference type="ChEBI" id="CHEBI:57783"/>
    </ligand>
</feature>
<dbReference type="EMBL" id="JBGCUO010000001">
    <property type="protein sequence ID" value="MEY1662095.1"/>
    <property type="molecule type" value="Genomic_DNA"/>
</dbReference>
<dbReference type="EC" id="1.1.1.94" evidence="7"/>
<keyword evidence="6 7" id="KW-1208">Phospholipid metabolism</keyword>
<evidence type="ECO:0000256" key="1">
    <source>
        <dbReference type="ARBA" id="ARBA00011009"/>
    </source>
</evidence>
<evidence type="ECO:0000313" key="12">
    <source>
        <dbReference type="EMBL" id="MEY1662095.1"/>
    </source>
</evidence>
<organism evidence="12 13">
    <name type="scientific">Isoalcanivorax beigongshangi</name>
    <dbReference type="NCBI Taxonomy" id="3238810"/>
    <lineage>
        <taxon>Bacteria</taxon>
        <taxon>Pseudomonadati</taxon>
        <taxon>Pseudomonadota</taxon>
        <taxon>Gammaproteobacteria</taxon>
        <taxon>Oceanospirillales</taxon>
        <taxon>Alcanivoracaceae</taxon>
        <taxon>Isoalcanivorax</taxon>
    </lineage>
</organism>
<keyword evidence="7" id="KW-0521">NADP</keyword>
<dbReference type="Pfam" id="PF01210">
    <property type="entry name" value="NAD_Gly3P_dh_N"/>
    <property type="match status" value="1"/>
</dbReference>
<feature type="binding site" evidence="7">
    <location>
        <position position="53"/>
    </location>
    <ligand>
        <name>NADPH</name>
        <dbReference type="ChEBI" id="CHEBI:57783"/>
    </ligand>
</feature>
<comment type="similarity">
    <text evidence="1 7 8">Belongs to the NAD-dependent glycerol-3-phosphate dehydrogenase family.</text>
</comment>
<keyword evidence="13" id="KW-1185">Reference proteome</keyword>
<comment type="catalytic activity">
    <reaction evidence="7">
        <text>sn-glycerol 3-phosphate + NAD(+) = dihydroxyacetone phosphate + NADH + H(+)</text>
        <dbReference type="Rhea" id="RHEA:11092"/>
        <dbReference type="ChEBI" id="CHEBI:15378"/>
        <dbReference type="ChEBI" id="CHEBI:57540"/>
        <dbReference type="ChEBI" id="CHEBI:57597"/>
        <dbReference type="ChEBI" id="CHEBI:57642"/>
        <dbReference type="ChEBI" id="CHEBI:57945"/>
        <dbReference type="EC" id="1.1.1.94"/>
    </reaction>
</comment>
<feature type="binding site" evidence="7">
    <location>
        <position position="110"/>
    </location>
    <ligand>
        <name>sn-glycerol 3-phosphate</name>
        <dbReference type="ChEBI" id="CHEBI:57597"/>
    </ligand>
</feature>
<keyword evidence="5 7" id="KW-0594">Phospholipid biosynthesis</keyword>
<dbReference type="NCBIfam" id="NF000940">
    <property type="entry name" value="PRK00094.1-2"/>
    <property type="match status" value="1"/>
</dbReference>
<dbReference type="NCBIfam" id="NF000942">
    <property type="entry name" value="PRK00094.1-4"/>
    <property type="match status" value="1"/>
</dbReference>
<dbReference type="SUPFAM" id="SSF51735">
    <property type="entry name" value="NAD(P)-binding Rossmann-fold domains"/>
    <property type="match status" value="1"/>
</dbReference>
<dbReference type="PANTHER" id="PTHR11728">
    <property type="entry name" value="GLYCEROL-3-PHOSPHATE DEHYDROGENASE"/>
    <property type="match status" value="1"/>
</dbReference>
<feature type="binding site" evidence="7">
    <location>
        <position position="142"/>
    </location>
    <ligand>
        <name>NADPH</name>
        <dbReference type="ChEBI" id="CHEBI:57783"/>
    </ligand>
</feature>
<comment type="catalytic activity">
    <reaction evidence="7 9">
        <text>sn-glycerol 3-phosphate + NADP(+) = dihydroxyacetone phosphate + NADPH + H(+)</text>
        <dbReference type="Rhea" id="RHEA:11096"/>
        <dbReference type="ChEBI" id="CHEBI:15378"/>
        <dbReference type="ChEBI" id="CHEBI:57597"/>
        <dbReference type="ChEBI" id="CHEBI:57642"/>
        <dbReference type="ChEBI" id="CHEBI:57783"/>
        <dbReference type="ChEBI" id="CHEBI:58349"/>
        <dbReference type="EC" id="1.1.1.94"/>
    </reaction>
</comment>
<evidence type="ECO:0000256" key="6">
    <source>
        <dbReference type="ARBA" id="ARBA00023264"/>
    </source>
</evidence>
<evidence type="ECO:0000313" key="13">
    <source>
        <dbReference type="Proteomes" id="UP001562065"/>
    </source>
</evidence>
<dbReference type="NCBIfam" id="NF000946">
    <property type="entry name" value="PRK00094.2-4"/>
    <property type="match status" value="1"/>
</dbReference>
<feature type="active site" description="Proton acceptor" evidence="7">
    <location>
        <position position="193"/>
    </location>
</feature>
<keyword evidence="7" id="KW-0547">Nucleotide-binding</keyword>
<evidence type="ECO:0000256" key="7">
    <source>
        <dbReference type="HAMAP-Rule" id="MF_00394"/>
    </source>
</evidence>
<feature type="binding site" evidence="7">
    <location>
        <position position="15"/>
    </location>
    <ligand>
        <name>NADPH</name>
        <dbReference type="ChEBI" id="CHEBI:57783"/>
    </ligand>
</feature>
<dbReference type="InterPro" id="IPR036291">
    <property type="entry name" value="NAD(P)-bd_dom_sf"/>
</dbReference>
<sequence length="341" mass="36383">MTQLKETAAVLGGGSFGTAVASILAENGHQVRLWVRDPETAAAINKDRENSRYLPGTVLPDGVEASEDLIHCLSGATLVFMAIPSKAFIDVLRQARDHVAAGTMVVSCTKGIAADGFLLMSQLLAREWPHTQVGVLSGPNLAREIVEKKFAGTVIASTHPELCTRVQHALSCPYFRVYDSSDPYGVELGGALKNIYAIATGMADALDVGDNTRAFLITRSLAEISRFSARMGANPMTFLGLAGVGDLIVTCSSNLSRNYQVGYLVGQGNTVEQAVASLGQTAEGVNTVKLVAERARSEGIYMPLATGLYDILFHQRPIIDVVTALMQGDHNHDVDFMTGLS</sequence>
<gene>
    <name evidence="7" type="primary">gpsA</name>
    <name evidence="12" type="ORF">AB5I84_08040</name>
</gene>
<evidence type="ECO:0000256" key="8">
    <source>
        <dbReference type="RuleBase" id="RU000437"/>
    </source>
</evidence>
<dbReference type="InterPro" id="IPR013328">
    <property type="entry name" value="6PGD_dom2"/>
</dbReference>
<dbReference type="InterPro" id="IPR008927">
    <property type="entry name" value="6-PGluconate_DH-like_C_sf"/>
</dbReference>
<evidence type="ECO:0000259" key="11">
    <source>
        <dbReference type="Pfam" id="PF07479"/>
    </source>
</evidence>
<feature type="domain" description="Glycerol-3-phosphate dehydrogenase NAD-dependent C-terminal" evidence="11">
    <location>
        <begin position="182"/>
        <end position="322"/>
    </location>
</feature>
<keyword evidence="4 7" id="KW-0443">Lipid metabolism</keyword>
<evidence type="ECO:0000256" key="3">
    <source>
        <dbReference type="ARBA" id="ARBA00023002"/>
    </source>
</evidence>
<dbReference type="InterPro" id="IPR006109">
    <property type="entry name" value="G3P_DH_NAD-dep_C"/>
</dbReference>
<accession>A0ABV4AHG2</accession>
<dbReference type="PROSITE" id="PS00957">
    <property type="entry name" value="NAD_G3PDH"/>
    <property type="match status" value="1"/>
</dbReference>
<evidence type="ECO:0000259" key="10">
    <source>
        <dbReference type="Pfam" id="PF01210"/>
    </source>
</evidence>
<evidence type="ECO:0000256" key="9">
    <source>
        <dbReference type="RuleBase" id="RU000439"/>
    </source>
</evidence>
<protein>
    <recommendedName>
        <fullName evidence="7">Glycerol-3-phosphate dehydrogenase [NAD(P)+]</fullName>
        <ecNumber evidence="7">1.1.1.94</ecNumber>
    </recommendedName>
    <alternativeName>
        <fullName evidence="7">NAD(P)(+)-dependent glycerol-3-phosphate dehydrogenase</fullName>
    </alternativeName>
    <alternativeName>
        <fullName evidence="7">NAD(P)H-dependent dihydroxyacetone-phosphate reductase</fullName>
    </alternativeName>
</protein>
<dbReference type="InterPro" id="IPR006168">
    <property type="entry name" value="G3P_DH_NAD-dep"/>
</dbReference>
<feature type="binding site" evidence="7">
    <location>
        <position position="110"/>
    </location>
    <ligand>
        <name>NADPH</name>
        <dbReference type="ChEBI" id="CHEBI:57783"/>
    </ligand>
</feature>
<evidence type="ECO:0000256" key="5">
    <source>
        <dbReference type="ARBA" id="ARBA00023209"/>
    </source>
</evidence>
<dbReference type="PANTHER" id="PTHR11728:SF1">
    <property type="entry name" value="GLYCEROL-3-PHOSPHATE DEHYDROGENASE [NAD(+)] 2, CHLOROPLASTIC"/>
    <property type="match status" value="1"/>
</dbReference>
<comment type="function">
    <text evidence="7">Catalyzes the reduction of the glycolytic intermediate dihydroxyacetone phosphate (DHAP) to sn-glycerol 3-phosphate (G3P), the key precursor for phospholipid synthesis.</text>
</comment>
<proteinExistence type="inferred from homology"/>
<comment type="subcellular location">
    <subcellularLocation>
        <location evidence="7">Cytoplasm</location>
    </subcellularLocation>
</comment>
<dbReference type="PRINTS" id="PR00077">
    <property type="entry name" value="GPDHDRGNASE"/>
</dbReference>
<dbReference type="Proteomes" id="UP001562065">
    <property type="component" value="Unassembled WGS sequence"/>
</dbReference>
<evidence type="ECO:0000256" key="2">
    <source>
        <dbReference type="ARBA" id="ARBA00022516"/>
    </source>
</evidence>
<name>A0ABV4AHG2_9GAMM</name>
<dbReference type="Pfam" id="PF07479">
    <property type="entry name" value="NAD_Gly3P_dh_C"/>
    <property type="match status" value="1"/>
</dbReference>
<dbReference type="SUPFAM" id="SSF48179">
    <property type="entry name" value="6-phosphogluconate dehydrogenase C-terminal domain-like"/>
    <property type="match status" value="1"/>
</dbReference>
<comment type="caution">
    <text evidence="12">The sequence shown here is derived from an EMBL/GenBank/DDBJ whole genome shotgun (WGS) entry which is preliminary data.</text>
</comment>
<feature type="binding site" evidence="7">
    <location>
        <position position="36"/>
    </location>
    <ligand>
        <name>NADPH</name>
        <dbReference type="ChEBI" id="CHEBI:57783"/>
    </ligand>
</feature>
<feature type="binding site" evidence="7">
    <location>
        <position position="283"/>
    </location>
    <ligand>
        <name>NADPH</name>
        <dbReference type="ChEBI" id="CHEBI:57783"/>
    </ligand>
</feature>
<dbReference type="Gene3D" id="1.10.1040.10">
    <property type="entry name" value="N-(1-d-carboxylethyl)-l-norvaline Dehydrogenase, domain 2"/>
    <property type="match status" value="1"/>
</dbReference>
<dbReference type="GO" id="GO:0047952">
    <property type="term" value="F:glycerol-3-phosphate dehydrogenase [NAD(P)+] activity"/>
    <property type="evidence" value="ECO:0007669"/>
    <property type="project" value="UniProtKB-EC"/>
</dbReference>
<feature type="binding site" evidence="7">
    <location>
        <position position="257"/>
    </location>
    <ligand>
        <name>sn-glycerol 3-phosphate</name>
        <dbReference type="ChEBI" id="CHEBI:57597"/>
    </ligand>
</feature>
<reference evidence="12 13" key="1">
    <citation type="submission" date="2024-07" db="EMBL/GenBank/DDBJ databases">
        <authorList>
            <person name="Ren Q."/>
        </authorList>
    </citation>
    <scope>NUCLEOTIDE SEQUENCE [LARGE SCALE GENOMIC DNA]</scope>
    <source>
        <strain evidence="12 13">REN37</strain>
    </source>
</reference>
<keyword evidence="7 8" id="KW-0520">NAD</keyword>